<dbReference type="InterPro" id="IPR011024">
    <property type="entry name" value="G_crystallin-like"/>
</dbReference>
<dbReference type="Proteomes" id="UP000258927">
    <property type="component" value="Chromosome"/>
</dbReference>
<dbReference type="EMBL" id="CP021330">
    <property type="protein sequence ID" value="AVX03832.1"/>
    <property type="molecule type" value="Genomic_DNA"/>
</dbReference>
<dbReference type="PANTHER" id="PTHR34408">
    <property type="entry name" value="FAMILY PROTEIN, PUTATIVE-RELATED"/>
    <property type="match status" value="1"/>
</dbReference>
<dbReference type="Pfam" id="PF03995">
    <property type="entry name" value="Inhibitor_I36"/>
    <property type="match status" value="1"/>
</dbReference>
<feature type="domain" description="SH3b" evidence="5">
    <location>
        <begin position="102"/>
        <end position="165"/>
    </location>
</feature>
<dbReference type="Gene3D" id="2.30.30.40">
    <property type="entry name" value="SH3 Domains"/>
    <property type="match status" value="2"/>
</dbReference>
<dbReference type="PROSITE" id="PS51781">
    <property type="entry name" value="SH3B"/>
    <property type="match status" value="2"/>
</dbReference>
<dbReference type="RefSeq" id="WP_162889152.1">
    <property type="nucleotide sequence ID" value="NZ_CP021330.1"/>
</dbReference>
<organism evidence="6 7">
    <name type="scientific">Maritalea myrionectae</name>
    <dbReference type="NCBI Taxonomy" id="454601"/>
    <lineage>
        <taxon>Bacteria</taxon>
        <taxon>Pseudomonadati</taxon>
        <taxon>Pseudomonadota</taxon>
        <taxon>Alphaproteobacteria</taxon>
        <taxon>Hyphomicrobiales</taxon>
        <taxon>Devosiaceae</taxon>
        <taxon>Maritalea</taxon>
    </lineage>
</organism>
<keyword evidence="2" id="KW-0677">Repeat</keyword>
<dbReference type="STRING" id="1122213.GCA_000423365_01495"/>
<dbReference type="PANTHER" id="PTHR34408:SF1">
    <property type="entry name" value="GLYCOSYL HYDROLASE FAMILY 19 DOMAIN-CONTAINING PROTEIN HI_1415"/>
    <property type="match status" value="1"/>
</dbReference>
<reference evidence="6 7" key="1">
    <citation type="submission" date="2017-05" db="EMBL/GenBank/DDBJ databases">
        <title>Genome Analysis of Maritalea myrionectae HL2708#5.</title>
        <authorList>
            <consortium name="Cotde Inc.-PKNU"/>
            <person name="Jang D."/>
            <person name="Oh H.-M."/>
        </authorList>
    </citation>
    <scope>NUCLEOTIDE SEQUENCE [LARGE SCALE GENOMIC DNA]</scope>
    <source>
        <strain evidence="6 7">HL2708#5</strain>
    </source>
</reference>
<protein>
    <submittedName>
        <fullName evidence="6">N-acetylmuramoyl-L-alanine amidase</fullName>
    </submittedName>
</protein>
<evidence type="ECO:0000259" key="5">
    <source>
        <dbReference type="PROSITE" id="PS51781"/>
    </source>
</evidence>
<gene>
    <name evidence="6" type="ORF">MXMO3_01301</name>
</gene>
<evidence type="ECO:0000256" key="1">
    <source>
        <dbReference type="ARBA" id="ARBA00009646"/>
    </source>
</evidence>
<feature type="chain" id="PRO_5015361008" evidence="3">
    <location>
        <begin position="27"/>
        <end position="282"/>
    </location>
</feature>
<name>A0A2R4MCU5_9HYPH</name>
<dbReference type="Pfam" id="PF08239">
    <property type="entry name" value="SH3_3"/>
    <property type="match status" value="2"/>
</dbReference>
<feature type="domain" description="SH3b" evidence="5">
    <location>
        <begin position="23"/>
        <end position="89"/>
    </location>
</feature>
<dbReference type="SMART" id="SM00247">
    <property type="entry name" value="XTALbg"/>
    <property type="match status" value="1"/>
</dbReference>
<feature type="signal peptide" evidence="3">
    <location>
        <begin position="1"/>
        <end position="26"/>
    </location>
</feature>
<feature type="domain" description="Beta/gamma crystallin 'Greek key'" evidence="4">
    <location>
        <begin position="201"/>
        <end position="242"/>
    </location>
</feature>
<sequence>MSLSKLIKTSSLALAGVMIFTGAAMAFPASSKTALNVRSGPSTNFRVVDALYAGERVNVERCTNSRSWCYITHTGPDGWVSSKYLQRRGDGGGSNDGGGDSSNAYTARATTALNIRSGPSTNRSVVDALYTGERVSVNRCSGSWCYITHNGPDGWVSKQYLERIGSGGSSGSSDPSFSFQFGSDGEFKFSFGNRPEPEERARACFYSEPGFRGRSFCLDKGESVRRLRGGWNDQISSMRVFGDVEVTACEHARYRGLCRTVDRSFRRIGPRMNNEISSIKVQ</sequence>
<dbReference type="SUPFAM" id="SSF49695">
    <property type="entry name" value="gamma-Crystallin-like"/>
    <property type="match status" value="1"/>
</dbReference>
<dbReference type="SMART" id="SM00287">
    <property type="entry name" value="SH3b"/>
    <property type="match status" value="2"/>
</dbReference>
<dbReference type="InterPro" id="IPR052354">
    <property type="entry name" value="Cell_Wall_Dynamics_Protein"/>
</dbReference>
<dbReference type="InterPro" id="IPR003646">
    <property type="entry name" value="SH3-like_bac-type"/>
</dbReference>
<keyword evidence="7" id="KW-1185">Reference proteome</keyword>
<dbReference type="KEGG" id="mmyr:MXMO3_01301"/>
<dbReference type="Gene3D" id="2.60.20.10">
    <property type="entry name" value="Crystallins"/>
    <property type="match status" value="1"/>
</dbReference>
<evidence type="ECO:0000313" key="6">
    <source>
        <dbReference type="EMBL" id="AVX03832.1"/>
    </source>
</evidence>
<evidence type="ECO:0000259" key="4">
    <source>
        <dbReference type="PROSITE" id="PS50915"/>
    </source>
</evidence>
<accession>A0A2R4MCU5</accession>
<dbReference type="PROSITE" id="PS50915">
    <property type="entry name" value="CRYSTALLIN_BETA_GAMMA"/>
    <property type="match status" value="1"/>
</dbReference>
<keyword evidence="3" id="KW-0732">Signal</keyword>
<evidence type="ECO:0000256" key="3">
    <source>
        <dbReference type="SAM" id="SignalP"/>
    </source>
</evidence>
<comment type="similarity">
    <text evidence="1">Belongs to the beta/gamma-crystallin family.</text>
</comment>
<dbReference type="AlphaFoldDB" id="A0A2R4MCU5"/>
<proteinExistence type="inferred from homology"/>
<evidence type="ECO:0000256" key="2">
    <source>
        <dbReference type="ARBA" id="ARBA00022737"/>
    </source>
</evidence>
<evidence type="ECO:0000313" key="7">
    <source>
        <dbReference type="Proteomes" id="UP000258927"/>
    </source>
</evidence>
<dbReference type="InterPro" id="IPR001064">
    <property type="entry name" value="Beta/gamma_crystallin"/>
</dbReference>